<dbReference type="SUPFAM" id="SSF51717">
    <property type="entry name" value="Dihydropteroate synthetase-like"/>
    <property type="match status" value="1"/>
</dbReference>
<keyword evidence="8" id="KW-0479">Metal-binding</keyword>
<dbReference type="PROSITE" id="PS50972">
    <property type="entry name" value="PTERIN_BINDING"/>
    <property type="match status" value="1"/>
</dbReference>
<sequence length="560" mass="58150">MACRAVVAIGSNQGDRVDLFRRALRLLNAAGIVVERHSSLYETAPAYVADQPVFLNAAFVARVDDPDVGADPIKLLDALKRVERELGRVDGGVRFGPRPIDLDIIFHGGGAVNRERLTVPHPRYRERGFVLAPLADLDVDLDADSDADDSDADAAAAAADADATSSSSSSSSDRVISRSLRTARAIWSAAGGERNVGGDEMRRVMPLRDGLWSWKDDDAAVMGVLNVTPDSFSDGGALNTRVNRNGDDADVTSKSAVDLDAVVRAARRMADDGAMFLDVGGQSTRPGATRSARVVPAVAAVVAAFASDVARGARAFAPYVSVDTFYGAVATRAVEAGADVINDVSAGSLDPEMRAAVAALPFPAPYVAMHMRGDPSDMQSTSNVTYAEGDTCGVVGIELAAAARKAAKAGIEPWRLWLDPGIGFAKTARGCAELTADLGAVRDGVTRGGGGGVTHAPMLYGASRKGFLGALIARGDARGDAGAAAAPPSACDVATSAANAVAVAQPRGADVVRVHDVKHAVDAVKVASEMRRARREREREAAARGAARESKSFASGDSGY</sequence>
<evidence type="ECO:0000313" key="18">
    <source>
        <dbReference type="Proteomes" id="UP000001876"/>
    </source>
</evidence>
<evidence type="ECO:0000256" key="11">
    <source>
        <dbReference type="ARBA" id="ARBA00022840"/>
    </source>
</evidence>
<dbReference type="NCBIfam" id="TIGR01496">
    <property type="entry name" value="DHPS"/>
    <property type="match status" value="1"/>
</dbReference>
<keyword evidence="12" id="KW-0460">Magnesium</keyword>
<evidence type="ECO:0000256" key="15">
    <source>
        <dbReference type="SAM" id="MobiDB-lite"/>
    </source>
</evidence>
<evidence type="ECO:0000256" key="12">
    <source>
        <dbReference type="ARBA" id="ARBA00022842"/>
    </source>
</evidence>
<dbReference type="EMBL" id="GG663745">
    <property type="protein sequence ID" value="EEH53613.1"/>
    <property type="molecule type" value="Genomic_DNA"/>
</dbReference>
<accession>C1N2M5</accession>
<evidence type="ECO:0000256" key="5">
    <source>
        <dbReference type="ARBA" id="ARBA00005051"/>
    </source>
</evidence>
<dbReference type="InterPro" id="IPR035907">
    <property type="entry name" value="Hppk_sf"/>
</dbReference>
<dbReference type="InterPro" id="IPR000550">
    <property type="entry name" value="Hppk"/>
</dbReference>
<gene>
    <name evidence="17" type="ORF">MICPUCDRAFT_51589</name>
</gene>
<dbReference type="Gene3D" id="3.20.20.20">
    <property type="entry name" value="Dihydropteroate synthase-like"/>
    <property type="match status" value="1"/>
</dbReference>
<dbReference type="PANTHER" id="PTHR20941">
    <property type="entry name" value="FOLATE SYNTHESIS PROTEINS"/>
    <property type="match status" value="1"/>
</dbReference>
<evidence type="ECO:0000256" key="2">
    <source>
        <dbReference type="ARBA" id="ARBA00000198"/>
    </source>
</evidence>
<dbReference type="KEGG" id="mpp:MICPUCDRAFT_51589"/>
<evidence type="ECO:0000256" key="3">
    <source>
        <dbReference type="ARBA" id="ARBA00001946"/>
    </source>
</evidence>
<dbReference type="InterPro" id="IPR000489">
    <property type="entry name" value="Pterin-binding_dom"/>
</dbReference>
<evidence type="ECO:0000256" key="13">
    <source>
        <dbReference type="ARBA" id="ARBA00022909"/>
    </source>
</evidence>
<keyword evidence="14" id="KW-0511">Multifunctional enzyme</keyword>
<dbReference type="GO" id="GO:0046872">
    <property type="term" value="F:metal ion binding"/>
    <property type="evidence" value="ECO:0007669"/>
    <property type="project" value="UniProtKB-KW"/>
</dbReference>
<dbReference type="GeneID" id="9687341"/>
<evidence type="ECO:0000256" key="14">
    <source>
        <dbReference type="ARBA" id="ARBA00023268"/>
    </source>
</evidence>
<dbReference type="Pfam" id="PF00809">
    <property type="entry name" value="Pterin_bind"/>
    <property type="match status" value="1"/>
</dbReference>
<evidence type="ECO:0000256" key="7">
    <source>
        <dbReference type="ARBA" id="ARBA00022679"/>
    </source>
</evidence>
<dbReference type="NCBIfam" id="TIGR01498">
    <property type="entry name" value="folK"/>
    <property type="match status" value="1"/>
</dbReference>
<evidence type="ECO:0000256" key="10">
    <source>
        <dbReference type="ARBA" id="ARBA00022777"/>
    </source>
</evidence>
<dbReference type="GO" id="GO:0003848">
    <property type="term" value="F:2-amino-4-hydroxy-6-hydroxymethyldihydropteridine diphosphokinase activity"/>
    <property type="evidence" value="ECO:0007669"/>
    <property type="project" value="UniProtKB-EC"/>
</dbReference>
<dbReference type="Gene3D" id="3.30.70.560">
    <property type="entry name" value="7,8-Dihydro-6-hydroxymethylpterin-pyrophosphokinase HPPK"/>
    <property type="match status" value="1"/>
</dbReference>
<proteinExistence type="inferred from homology"/>
<dbReference type="GO" id="GO:0016301">
    <property type="term" value="F:kinase activity"/>
    <property type="evidence" value="ECO:0007669"/>
    <property type="project" value="UniProtKB-KW"/>
</dbReference>
<dbReference type="SUPFAM" id="SSF55083">
    <property type="entry name" value="6-hydroxymethyl-7,8-dihydropterin pyrophosphokinase, HPPK"/>
    <property type="match status" value="1"/>
</dbReference>
<feature type="region of interest" description="Disordered" evidence="15">
    <location>
        <begin position="531"/>
        <end position="560"/>
    </location>
</feature>
<dbReference type="Proteomes" id="UP000001876">
    <property type="component" value="Unassembled WGS sequence"/>
</dbReference>
<keyword evidence="11" id="KW-0067">ATP-binding</keyword>
<evidence type="ECO:0000256" key="4">
    <source>
        <dbReference type="ARBA" id="ARBA00004763"/>
    </source>
</evidence>
<dbReference type="eggNOG" id="KOG2544">
    <property type="taxonomic scope" value="Eukaryota"/>
</dbReference>
<keyword evidence="9" id="KW-0547">Nucleotide-binding</keyword>
<feature type="domain" description="Pterin-binding" evidence="16">
    <location>
        <begin position="219"/>
        <end position="525"/>
    </location>
</feature>
<comment type="cofactor">
    <cofactor evidence="3">
        <name>Mg(2+)</name>
        <dbReference type="ChEBI" id="CHEBI:18420"/>
    </cofactor>
</comment>
<evidence type="ECO:0000256" key="8">
    <source>
        <dbReference type="ARBA" id="ARBA00022723"/>
    </source>
</evidence>
<comment type="pathway">
    <text evidence="4">Cofactor biosynthesis; tetrahydrofolate biosynthesis; 7,8-dihydrofolate from 2-amino-4-hydroxy-6-hydroxymethyl-7,8-dihydropteridine diphosphate and 4-aminobenzoate: step 1/2.</text>
</comment>
<evidence type="ECO:0000259" key="16">
    <source>
        <dbReference type="PROSITE" id="PS50972"/>
    </source>
</evidence>
<dbReference type="GO" id="GO:0004156">
    <property type="term" value="F:dihydropteroate synthase activity"/>
    <property type="evidence" value="ECO:0007669"/>
    <property type="project" value="UniProtKB-EC"/>
</dbReference>
<evidence type="ECO:0000256" key="1">
    <source>
        <dbReference type="ARBA" id="ARBA00000012"/>
    </source>
</evidence>
<evidence type="ECO:0000256" key="6">
    <source>
        <dbReference type="ARBA" id="ARBA00009951"/>
    </source>
</evidence>
<dbReference type="PANTHER" id="PTHR20941:SF1">
    <property type="entry name" value="FOLIC ACID SYNTHESIS PROTEIN FOL1"/>
    <property type="match status" value="1"/>
</dbReference>
<reference evidence="17 18" key="1">
    <citation type="journal article" date="2009" name="Science">
        <title>Green evolution and dynamic adaptations revealed by genomes of the marine picoeukaryotes Micromonas.</title>
        <authorList>
            <person name="Worden A.Z."/>
            <person name="Lee J.H."/>
            <person name="Mock T."/>
            <person name="Rouze P."/>
            <person name="Simmons M.P."/>
            <person name="Aerts A.L."/>
            <person name="Allen A.E."/>
            <person name="Cuvelier M.L."/>
            <person name="Derelle E."/>
            <person name="Everett M.V."/>
            <person name="Foulon E."/>
            <person name="Grimwood J."/>
            <person name="Gundlach H."/>
            <person name="Henrissat B."/>
            <person name="Napoli C."/>
            <person name="McDonald S.M."/>
            <person name="Parker M.S."/>
            <person name="Rombauts S."/>
            <person name="Salamov A."/>
            <person name="Von Dassow P."/>
            <person name="Badger J.H."/>
            <person name="Coutinho P.M."/>
            <person name="Demir E."/>
            <person name="Dubchak I."/>
            <person name="Gentemann C."/>
            <person name="Eikrem W."/>
            <person name="Gready J.E."/>
            <person name="John U."/>
            <person name="Lanier W."/>
            <person name="Lindquist E.A."/>
            <person name="Lucas S."/>
            <person name="Mayer K.F."/>
            <person name="Moreau H."/>
            <person name="Not F."/>
            <person name="Otillar R."/>
            <person name="Panaud O."/>
            <person name="Pangilinan J."/>
            <person name="Paulsen I."/>
            <person name="Piegu B."/>
            <person name="Poliakov A."/>
            <person name="Robbens S."/>
            <person name="Schmutz J."/>
            <person name="Toulza E."/>
            <person name="Wyss T."/>
            <person name="Zelensky A."/>
            <person name="Zhou K."/>
            <person name="Armbrust E.V."/>
            <person name="Bhattacharya D."/>
            <person name="Goodenough U.W."/>
            <person name="Van de Peer Y."/>
            <person name="Grigoriev I.V."/>
        </authorList>
    </citation>
    <scope>NUCLEOTIDE SEQUENCE [LARGE SCALE GENOMIC DNA]</scope>
    <source>
        <strain evidence="17 18">CCMP1545</strain>
    </source>
</reference>
<feature type="compositionally biased region" description="Low complexity" evidence="15">
    <location>
        <begin position="153"/>
        <end position="173"/>
    </location>
</feature>
<keyword evidence="13" id="KW-0289">Folate biosynthesis</keyword>
<comment type="catalytic activity">
    <reaction evidence="2">
        <text>6-hydroxymethyl-7,8-dihydropterin + ATP = (7,8-dihydropterin-6-yl)methyl diphosphate + AMP + H(+)</text>
        <dbReference type="Rhea" id="RHEA:11412"/>
        <dbReference type="ChEBI" id="CHEBI:15378"/>
        <dbReference type="ChEBI" id="CHEBI:30616"/>
        <dbReference type="ChEBI" id="CHEBI:44841"/>
        <dbReference type="ChEBI" id="CHEBI:72950"/>
        <dbReference type="ChEBI" id="CHEBI:456215"/>
        <dbReference type="EC" id="2.7.6.3"/>
    </reaction>
</comment>
<dbReference type="GO" id="GO:0005524">
    <property type="term" value="F:ATP binding"/>
    <property type="evidence" value="ECO:0007669"/>
    <property type="project" value="UniProtKB-KW"/>
</dbReference>
<keyword evidence="7" id="KW-0808">Transferase</keyword>
<comment type="pathway">
    <text evidence="5">Cofactor biosynthesis; tetrahydrofolate biosynthesis; 2-amino-4-hydroxy-6-hydroxymethyl-7,8-dihydropteridine diphosphate from 7,8-dihydroneopterin triphosphate: step 4/4.</text>
</comment>
<dbReference type="Pfam" id="PF01288">
    <property type="entry name" value="HPPK"/>
    <property type="match status" value="1"/>
</dbReference>
<dbReference type="PROSITE" id="PS00792">
    <property type="entry name" value="DHPS_1"/>
    <property type="match status" value="1"/>
</dbReference>
<evidence type="ECO:0000313" key="17">
    <source>
        <dbReference type="EMBL" id="EEH53613.1"/>
    </source>
</evidence>
<comment type="similarity">
    <text evidence="6">In the C-terminal section; belongs to the DHPS family.</text>
</comment>
<dbReference type="OrthoDB" id="615426at2759"/>
<dbReference type="AlphaFoldDB" id="C1N2M5"/>
<dbReference type="InterPro" id="IPR045031">
    <property type="entry name" value="DHP_synth-like"/>
</dbReference>
<dbReference type="OMA" id="NIPHKLM"/>
<dbReference type="CDD" id="cd00483">
    <property type="entry name" value="HPPK"/>
    <property type="match status" value="1"/>
</dbReference>
<dbReference type="UniPathway" id="UPA00077">
    <property type="reaction ID" value="UER00155"/>
</dbReference>
<keyword evidence="18" id="KW-1185">Reference proteome</keyword>
<keyword evidence="10" id="KW-0418">Kinase</keyword>
<feature type="compositionally biased region" description="Basic and acidic residues" evidence="15">
    <location>
        <begin position="531"/>
        <end position="551"/>
    </location>
</feature>
<evidence type="ECO:0000256" key="9">
    <source>
        <dbReference type="ARBA" id="ARBA00022741"/>
    </source>
</evidence>
<dbReference type="RefSeq" id="XP_003061901.1">
    <property type="nucleotide sequence ID" value="XM_003061855.1"/>
</dbReference>
<organism evidence="18">
    <name type="scientific">Micromonas pusilla (strain CCMP1545)</name>
    <name type="common">Picoplanktonic green alga</name>
    <dbReference type="NCBI Taxonomy" id="564608"/>
    <lineage>
        <taxon>Eukaryota</taxon>
        <taxon>Viridiplantae</taxon>
        <taxon>Chlorophyta</taxon>
        <taxon>Mamiellophyceae</taxon>
        <taxon>Mamiellales</taxon>
        <taxon>Mamiellaceae</taxon>
        <taxon>Micromonas</taxon>
    </lineage>
</organism>
<feature type="region of interest" description="Disordered" evidence="15">
    <location>
        <begin position="145"/>
        <end position="174"/>
    </location>
</feature>
<dbReference type="PROSITE" id="PS00794">
    <property type="entry name" value="HPPK"/>
    <property type="match status" value="1"/>
</dbReference>
<protein>
    <submittedName>
        <fullName evidence="17">Predicted protein</fullName>
    </submittedName>
</protein>
<dbReference type="STRING" id="564608.C1N2M5"/>
<dbReference type="GO" id="GO:0046654">
    <property type="term" value="P:tetrahydrofolate biosynthetic process"/>
    <property type="evidence" value="ECO:0007669"/>
    <property type="project" value="UniProtKB-UniPathway"/>
</dbReference>
<comment type="catalytic activity">
    <reaction evidence="1">
        <text>(7,8-dihydropterin-6-yl)methyl diphosphate + 4-aminobenzoate = 7,8-dihydropteroate + diphosphate</text>
        <dbReference type="Rhea" id="RHEA:19949"/>
        <dbReference type="ChEBI" id="CHEBI:17836"/>
        <dbReference type="ChEBI" id="CHEBI:17839"/>
        <dbReference type="ChEBI" id="CHEBI:33019"/>
        <dbReference type="ChEBI" id="CHEBI:72950"/>
        <dbReference type="EC" id="2.5.1.15"/>
    </reaction>
</comment>
<dbReference type="GO" id="GO:0046656">
    <property type="term" value="P:folic acid biosynthetic process"/>
    <property type="evidence" value="ECO:0007669"/>
    <property type="project" value="UniProtKB-KW"/>
</dbReference>
<name>C1N2M5_MICPC</name>
<dbReference type="InterPro" id="IPR011005">
    <property type="entry name" value="Dihydropteroate_synth-like_sf"/>
</dbReference>
<dbReference type="InterPro" id="IPR006390">
    <property type="entry name" value="DHP_synth_dom"/>
</dbReference>